<evidence type="ECO:0000313" key="1">
    <source>
        <dbReference type="EMBL" id="KAI3697433.1"/>
    </source>
</evidence>
<protein>
    <submittedName>
        <fullName evidence="1">Uncharacterized protein</fullName>
    </submittedName>
</protein>
<dbReference type="Proteomes" id="UP001055879">
    <property type="component" value="Linkage Group LG10"/>
</dbReference>
<keyword evidence="2" id="KW-1185">Reference proteome</keyword>
<dbReference type="EMBL" id="CM042056">
    <property type="protein sequence ID" value="KAI3697433.1"/>
    <property type="molecule type" value="Genomic_DNA"/>
</dbReference>
<name>A0ACB8ZIM4_ARCLA</name>
<reference evidence="2" key="1">
    <citation type="journal article" date="2022" name="Mol. Ecol. Resour.">
        <title>The genomes of chicory, endive, great burdock and yacon provide insights into Asteraceae palaeo-polyploidization history and plant inulin production.</title>
        <authorList>
            <person name="Fan W."/>
            <person name="Wang S."/>
            <person name="Wang H."/>
            <person name="Wang A."/>
            <person name="Jiang F."/>
            <person name="Liu H."/>
            <person name="Zhao H."/>
            <person name="Xu D."/>
            <person name="Zhang Y."/>
        </authorList>
    </citation>
    <scope>NUCLEOTIDE SEQUENCE [LARGE SCALE GENOMIC DNA]</scope>
    <source>
        <strain evidence="2">cv. Niubang</strain>
    </source>
</reference>
<accession>A0ACB8ZIM4</accession>
<reference evidence="1 2" key="2">
    <citation type="journal article" date="2022" name="Mol. Ecol. Resour.">
        <title>The genomes of chicory, endive, great burdock and yacon provide insights into Asteraceae paleo-polyploidization history and plant inulin production.</title>
        <authorList>
            <person name="Fan W."/>
            <person name="Wang S."/>
            <person name="Wang H."/>
            <person name="Wang A."/>
            <person name="Jiang F."/>
            <person name="Liu H."/>
            <person name="Zhao H."/>
            <person name="Xu D."/>
            <person name="Zhang Y."/>
        </authorList>
    </citation>
    <scope>NUCLEOTIDE SEQUENCE [LARGE SCALE GENOMIC DNA]</scope>
    <source>
        <strain evidence="2">cv. Niubang</strain>
    </source>
</reference>
<proteinExistence type="predicted"/>
<sequence>MGKNFFLLSVKVEKKHERPHIAMRIEELHRPRTEVQKRELLESFGSRVWFVDLLIHLQSVGYAQILDVSNYDLVQVRWCGVRTCYKTSLISDTTNGGGQGGRAPLRGPRGRVPGSGPLPISGQSLWWLSTEALVAHDRGSGGFCRGSGRRLSGRLRTRGSSAYLWIGSV</sequence>
<gene>
    <name evidence="1" type="ORF">L6452_30444</name>
</gene>
<evidence type="ECO:0000313" key="2">
    <source>
        <dbReference type="Proteomes" id="UP001055879"/>
    </source>
</evidence>
<comment type="caution">
    <text evidence="1">The sequence shown here is derived from an EMBL/GenBank/DDBJ whole genome shotgun (WGS) entry which is preliminary data.</text>
</comment>
<organism evidence="1 2">
    <name type="scientific">Arctium lappa</name>
    <name type="common">Greater burdock</name>
    <name type="synonym">Lappa major</name>
    <dbReference type="NCBI Taxonomy" id="4217"/>
    <lineage>
        <taxon>Eukaryota</taxon>
        <taxon>Viridiplantae</taxon>
        <taxon>Streptophyta</taxon>
        <taxon>Embryophyta</taxon>
        <taxon>Tracheophyta</taxon>
        <taxon>Spermatophyta</taxon>
        <taxon>Magnoliopsida</taxon>
        <taxon>eudicotyledons</taxon>
        <taxon>Gunneridae</taxon>
        <taxon>Pentapetalae</taxon>
        <taxon>asterids</taxon>
        <taxon>campanulids</taxon>
        <taxon>Asterales</taxon>
        <taxon>Asteraceae</taxon>
        <taxon>Carduoideae</taxon>
        <taxon>Cardueae</taxon>
        <taxon>Arctiinae</taxon>
        <taxon>Arctium</taxon>
    </lineage>
</organism>